<evidence type="ECO:0000313" key="1">
    <source>
        <dbReference type="EMBL" id="CCO93846.1"/>
    </source>
</evidence>
<name>A0A831A2T3_ERWAM</name>
<gene>
    <name evidence="1" type="ORF">BN437_1916</name>
</gene>
<organism evidence="1 2">
    <name type="scientific">Erwinia amylovora NBRC 12687 = CFBP 1232</name>
    <dbReference type="NCBI Taxonomy" id="1219359"/>
    <lineage>
        <taxon>Bacteria</taxon>
        <taxon>Pseudomonadati</taxon>
        <taxon>Pseudomonadota</taxon>
        <taxon>Gammaproteobacteria</taxon>
        <taxon>Enterobacterales</taxon>
        <taxon>Erwiniaceae</taxon>
        <taxon>Erwinia</taxon>
    </lineage>
</organism>
<evidence type="ECO:0000313" key="2">
    <source>
        <dbReference type="Proteomes" id="UP000013111"/>
    </source>
</evidence>
<proteinExistence type="predicted"/>
<reference evidence="1 2" key="1">
    <citation type="submission" date="2012-11" db="EMBL/GenBank/DDBJ databases">
        <authorList>
            <person name="Linke B."/>
        </authorList>
    </citation>
    <scope>NUCLEOTIDE SEQUENCE [LARGE SCALE GENOMIC DNA]</scope>
    <source>
        <strain evidence="2">CFBP 1232</strain>
    </source>
</reference>
<sequence>MLLVVNKQLIMHLFFENNQQRQQQSDHLLECV</sequence>
<reference evidence="1 2" key="2">
    <citation type="submission" date="2013-04" db="EMBL/GenBank/DDBJ databases">
        <title>Comparative genomics of 12 strains of Erwinia amylovora identifies a pan-genome with a large conserved core and provides insights into host specificity.</title>
        <authorList>
            <person name="Mann R.A."/>
            <person name="Smits T.H.M."/>
            <person name="Buehlmann A."/>
            <person name="Blom J."/>
            <person name="Goesmann A."/>
            <person name="Frey J.E."/>
            <person name="Plummer K.M."/>
            <person name="Beer S.V."/>
            <person name="Luck J."/>
            <person name="Duffy B."/>
            <person name="Rodoni B."/>
        </authorList>
    </citation>
    <scope>NUCLEOTIDE SEQUENCE [LARGE SCALE GENOMIC DNA]</scope>
    <source>
        <strain evidence="2">CFBP 1232</strain>
    </source>
</reference>
<protein>
    <submittedName>
        <fullName evidence="1">Uncharacterized protein</fullName>
    </submittedName>
</protein>
<comment type="caution">
    <text evidence="1">The sequence shown here is derived from an EMBL/GenBank/DDBJ whole genome shotgun (WGS) entry which is preliminary data.</text>
</comment>
<dbReference type="Proteomes" id="UP000013111">
    <property type="component" value="Unassembled WGS sequence"/>
</dbReference>
<dbReference type="EMBL" id="CAPB01000020">
    <property type="protein sequence ID" value="CCO93846.1"/>
    <property type="molecule type" value="Genomic_DNA"/>
</dbReference>
<dbReference type="AlphaFoldDB" id="A0A831A2T3"/>
<accession>A0A831A2T3</accession>